<dbReference type="EMBL" id="SSTE01000903">
    <property type="protein sequence ID" value="KAA0066310.1"/>
    <property type="molecule type" value="Genomic_DNA"/>
</dbReference>
<proteinExistence type="predicted"/>
<reference evidence="3 4" key="1">
    <citation type="submission" date="2019-08" db="EMBL/GenBank/DDBJ databases">
        <title>Draft genome sequences of two oriental melons (Cucumis melo L. var makuwa).</title>
        <authorList>
            <person name="Kwon S.-Y."/>
        </authorList>
    </citation>
    <scope>NUCLEOTIDE SEQUENCE [LARGE SCALE GENOMIC DNA]</scope>
    <source>
        <strain evidence="4">cv. Chang Bougi</strain>
        <strain evidence="3">cv. SW 3</strain>
        <tissue evidence="1">Leaf</tissue>
    </source>
</reference>
<protein>
    <submittedName>
        <fullName evidence="1">Uncharacterized protein</fullName>
    </submittedName>
</protein>
<dbReference type="AlphaFoldDB" id="A0A5A7VGM9"/>
<dbReference type="EMBL" id="SSTD01016371">
    <property type="protein sequence ID" value="TYK00967.1"/>
    <property type="molecule type" value="Genomic_DNA"/>
</dbReference>
<gene>
    <name evidence="2" type="ORF">E5676_scaffold602G001500</name>
    <name evidence="1" type="ORF">E6C27_scaffold21G003680</name>
</gene>
<evidence type="ECO:0000313" key="4">
    <source>
        <dbReference type="Proteomes" id="UP000321947"/>
    </source>
</evidence>
<accession>A0A5A7VGM9</accession>
<evidence type="ECO:0000313" key="1">
    <source>
        <dbReference type="EMBL" id="KAA0066310.1"/>
    </source>
</evidence>
<dbReference type="Proteomes" id="UP000321393">
    <property type="component" value="Unassembled WGS sequence"/>
</dbReference>
<name>A0A5A7VGM9_CUCMM</name>
<dbReference type="Proteomes" id="UP000321947">
    <property type="component" value="Unassembled WGS sequence"/>
</dbReference>
<sequence>MNTSSQCINTNYLGFAFTRISSPGPGIHFHQHLEIELGFTFTSISQFIPHLDLGFTLPASSYPAHNSFSLRPGIPFTSIYPPRLGIHFTGVSR</sequence>
<comment type="caution">
    <text evidence="1">The sequence shown here is derived from an EMBL/GenBank/DDBJ whole genome shotgun (WGS) entry which is preliminary data.</text>
</comment>
<evidence type="ECO:0000313" key="2">
    <source>
        <dbReference type="EMBL" id="TYK00967.1"/>
    </source>
</evidence>
<evidence type="ECO:0000313" key="3">
    <source>
        <dbReference type="Proteomes" id="UP000321393"/>
    </source>
</evidence>
<organism evidence="1 3">
    <name type="scientific">Cucumis melo var. makuwa</name>
    <name type="common">Oriental melon</name>
    <dbReference type="NCBI Taxonomy" id="1194695"/>
    <lineage>
        <taxon>Eukaryota</taxon>
        <taxon>Viridiplantae</taxon>
        <taxon>Streptophyta</taxon>
        <taxon>Embryophyta</taxon>
        <taxon>Tracheophyta</taxon>
        <taxon>Spermatophyta</taxon>
        <taxon>Magnoliopsida</taxon>
        <taxon>eudicotyledons</taxon>
        <taxon>Gunneridae</taxon>
        <taxon>Pentapetalae</taxon>
        <taxon>rosids</taxon>
        <taxon>fabids</taxon>
        <taxon>Cucurbitales</taxon>
        <taxon>Cucurbitaceae</taxon>
        <taxon>Benincaseae</taxon>
        <taxon>Cucumis</taxon>
    </lineage>
</organism>